<dbReference type="Pfam" id="PF13432">
    <property type="entry name" value="TPR_16"/>
    <property type="match status" value="1"/>
</dbReference>
<dbReference type="PROSITE" id="PS50005">
    <property type="entry name" value="TPR"/>
    <property type="match status" value="1"/>
</dbReference>
<dbReference type="Gene3D" id="1.25.40.10">
    <property type="entry name" value="Tetratricopeptide repeat domain"/>
    <property type="match status" value="1"/>
</dbReference>
<dbReference type="RefSeq" id="WP_149891817.1">
    <property type="nucleotide sequence ID" value="NZ_JBHUFA010000001.1"/>
</dbReference>
<dbReference type="InterPro" id="IPR019734">
    <property type="entry name" value="TPR_rpt"/>
</dbReference>
<dbReference type="InterPro" id="IPR011990">
    <property type="entry name" value="TPR-like_helical_dom_sf"/>
</dbReference>
<dbReference type="Proteomes" id="UP001597327">
    <property type="component" value="Unassembled WGS sequence"/>
</dbReference>
<evidence type="ECO:0000256" key="2">
    <source>
        <dbReference type="ARBA" id="ARBA00022803"/>
    </source>
</evidence>
<evidence type="ECO:0000313" key="5">
    <source>
        <dbReference type="EMBL" id="MFD1694318.1"/>
    </source>
</evidence>
<comment type="caution">
    <text evidence="5">The sequence shown here is derived from an EMBL/GenBank/DDBJ whole genome shotgun (WGS) entry which is preliminary data.</text>
</comment>
<accession>A0ABW4JS83</accession>
<organism evidence="5 6">
    <name type="scientific">Roseibium aestuarii</name>
    <dbReference type="NCBI Taxonomy" id="2600299"/>
    <lineage>
        <taxon>Bacteria</taxon>
        <taxon>Pseudomonadati</taxon>
        <taxon>Pseudomonadota</taxon>
        <taxon>Alphaproteobacteria</taxon>
        <taxon>Hyphomicrobiales</taxon>
        <taxon>Stappiaceae</taxon>
        <taxon>Roseibium</taxon>
    </lineage>
</organism>
<evidence type="ECO:0000256" key="3">
    <source>
        <dbReference type="PROSITE-ProRule" id="PRU00339"/>
    </source>
</evidence>
<dbReference type="PANTHER" id="PTHR45586">
    <property type="entry name" value="TPR REPEAT-CONTAINING PROTEIN PA4667"/>
    <property type="match status" value="1"/>
</dbReference>
<dbReference type="PANTHER" id="PTHR45586:SF1">
    <property type="entry name" value="LIPOPOLYSACCHARIDE ASSEMBLY PROTEIN B"/>
    <property type="match status" value="1"/>
</dbReference>
<name>A0ABW4JS83_9HYPH</name>
<reference evidence="6" key="1">
    <citation type="journal article" date="2019" name="Int. J. Syst. Evol. Microbiol.">
        <title>The Global Catalogue of Microorganisms (GCM) 10K type strain sequencing project: providing services to taxonomists for standard genome sequencing and annotation.</title>
        <authorList>
            <consortium name="The Broad Institute Genomics Platform"/>
            <consortium name="The Broad Institute Genome Sequencing Center for Infectious Disease"/>
            <person name="Wu L."/>
            <person name="Ma J."/>
        </authorList>
    </citation>
    <scope>NUCLEOTIDE SEQUENCE [LARGE SCALE GENOMIC DNA]</scope>
    <source>
        <strain evidence="6">JCM 3369</strain>
    </source>
</reference>
<keyword evidence="6" id="KW-1185">Reference proteome</keyword>
<protein>
    <submittedName>
        <fullName evidence="5">Tetratricopeptide repeat protein</fullName>
    </submittedName>
</protein>
<evidence type="ECO:0000256" key="1">
    <source>
        <dbReference type="ARBA" id="ARBA00022737"/>
    </source>
</evidence>
<proteinExistence type="predicted"/>
<sequence length="418" mass="44265">MSDRMQPPGAASFERALYYERNGKPDAALAAYLQALEEAPDDLEIAYRTASALLRAGHLDEALSQLRRIVFVAPDHHQARASLGNCQYLLGDMTNAENNFRTVLDALPDNRNALYGLASILVDQGRDSQALAPAERLVGLMPDNADVRTLHARALSHDVQASAAIAAYRRALELDRGHLPAMLGLARLYLKRRRYDEAAVLAAQAASHAAKSIEPLQVLADARTLGGDYDGAQAALHQALSICTPDQQADLLLRLSTCLRKAGQPEAALVEAFQAYQLAPQDSGVLNALGTCLAGLKQGAMARAVLTAASSGSDLDEGLKARIARAAADAEQATAPDLPDAVSPDGSAPLARDADPEHAPDAPVEMQTEPAPDVAAEPVQDQAGAPDTPPWETEADLEAQLEAEAGYAEAADEQDPRS</sequence>
<feature type="region of interest" description="Disordered" evidence="4">
    <location>
        <begin position="330"/>
        <end position="418"/>
    </location>
</feature>
<dbReference type="InterPro" id="IPR051012">
    <property type="entry name" value="CellSynth/LPSAsmb/PSIAsmb"/>
</dbReference>
<dbReference type="SUPFAM" id="SSF48452">
    <property type="entry name" value="TPR-like"/>
    <property type="match status" value="2"/>
</dbReference>
<evidence type="ECO:0000313" key="6">
    <source>
        <dbReference type="Proteomes" id="UP001597327"/>
    </source>
</evidence>
<keyword evidence="2 3" id="KW-0802">TPR repeat</keyword>
<dbReference type="SMART" id="SM00028">
    <property type="entry name" value="TPR"/>
    <property type="match status" value="8"/>
</dbReference>
<feature type="repeat" description="TPR" evidence="3">
    <location>
        <begin position="77"/>
        <end position="110"/>
    </location>
</feature>
<dbReference type="EMBL" id="JBHUFA010000001">
    <property type="protein sequence ID" value="MFD1694318.1"/>
    <property type="molecule type" value="Genomic_DNA"/>
</dbReference>
<keyword evidence="1" id="KW-0677">Repeat</keyword>
<dbReference type="Pfam" id="PF14559">
    <property type="entry name" value="TPR_19"/>
    <property type="match status" value="3"/>
</dbReference>
<evidence type="ECO:0000256" key="4">
    <source>
        <dbReference type="SAM" id="MobiDB-lite"/>
    </source>
</evidence>
<gene>
    <name evidence="5" type="ORF">ACFSC7_02235</name>
</gene>